<sequence length="578" mass="65330">DHSKSSSSFNIHIYILPFNKLELYTPPPEAVMATSSSCFSLVSMFESYLKNTFTSTGLTPKSIDIDSDTTLHYWSPKQPSKLPPLVLLHGFGGHSVWQWSKQVQCLSSHFTLYVPDLIFFGKSITKSPERSEVFQAVSMGKLLELLGVARYSVLGTSYGGFVAYHMARLWPDRVEKVVIVNSAINLRRKDSEELMKKAKIEKIESLFMPDSPAELRTCLRLINHKRFPIYIPEFLLNDVLNKLCNENRKEKLELLRGTTVGKEDIVSILPLQQEILIVWGEDDPIFPLEKGYDLKELIGDKVTMKVMLKASHTPQSENPKLFNGIVMKFLFGRTNHINELASNSEGKDKVPRALLCFMSAPMQKSVTKSSERSEIFQAVSVGKLLELLGVTTYSVMGTSYGGFVAYHMSRIWPDRVEKVVIANSALNITSKDVEELLKEANIENVESVFLPSSPAELLTFSRVIEMRLQNLCNENRKEKLELLKGTTVGKEDTISILPLQQEVLLIWGENDAIFPLEKGYELKDGHEHDVLSINIVFGLLGEKVRMEVMLKTSHTPQLENPKQFNDIVMKFLFAESSS</sequence>
<reference evidence="2 3" key="1">
    <citation type="journal article" date="2018" name="Science">
        <title>The opium poppy genome and morphinan production.</title>
        <authorList>
            <person name="Guo L."/>
            <person name="Winzer T."/>
            <person name="Yang X."/>
            <person name="Li Y."/>
            <person name="Ning Z."/>
            <person name="He Z."/>
            <person name="Teodor R."/>
            <person name="Lu Y."/>
            <person name="Bowser T.A."/>
            <person name="Graham I.A."/>
            <person name="Ye K."/>
        </authorList>
    </citation>
    <scope>NUCLEOTIDE SEQUENCE [LARGE SCALE GENOMIC DNA]</scope>
    <source>
        <strain evidence="3">cv. HN1</strain>
        <tissue evidence="2">Leaves</tissue>
    </source>
</reference>
<dbReference type="SUPFAM" id="SSF53474">
    <property type="entry name" value="alpha/beta-Hydrolases"/>
    <property type="match status" value="2"/>
</dbReference>
<dbReference type="Gene3D" id="3.40.50.1820">
    <property type="entry name" value="alpha/beta hydrolase"/>
    <property type="match status" value="2"/>
</dbReference>
<dbReference type="PANTHER" id="PTHR43139:SF52">
    <property type="entry name" value="SI:DKEY-122A22.2"/>
    <property type="match status" value="1"/>
</dbReference>
<dbReference type="Proteomes" id="UP000316621">
    <property type="component" value="Chromosome 7"/>
</dbReference>
<dbReference type="EMBL" id="CM010721">
    <property type="protein sequence ID" value="RZC68117.1"/>
    <property type="molecule type" value="Genomic_DNA"/>
</dbReference>
<keyword evidence="3" id="KW-1185">Reference proteome</keyword>
<gene>
    <name evidence="2" type="ORF">C5167_031378</name>
</gene>
<proteinExistence type="predicted"/>
<dbReference type="PRINTS" id="PR00111">
    <property type="entry name" value="ABHYDROLASE"/>
</dbReference>
<evidence type="ECO:0000259" key="1">
    <source>
        <dbReference type="Pfam" id="PF00561"/>
    </source>
</evidence>
<dbReference type="AlphaFoldDB" id="A0A4Y7K5D0"/>
<dbReference type="InterPro" id="IPR000073">
    <property type="entry name" value="AB_hydrolase_1"/>
</dbReference>
<accession>A0A4Y7K5D0</accession>
<evidence type="ECO:0000313" key="3">
    <source>
        <dbReference type="Proteomes" id="UP000316621"/>
    </source>
</evidence>
<dbReference type="Gramene" id="RZC68117">
    <property type="protein sequence ID" value="RZC68117"/>
    <property type="gene ID" value="C5167_031378"/>
</dbReference>
<dbReference type="InterPro" id="IPR052370">
    <property type="entry name" value="Meta-cleavage_hydrolase"/>
</dbReference>
<organism evidence="2 3">
    <name type="scientific">Papaver somniferum</name>
    <name type="common">Opium poppy</name>
    <dbReference type="NCBI Taxonomy" id="3469"/>
    <lineage>
        <taxon>Eukaryota</taxon>
        <taxon>Viridiplantae</taxon>
        <taxon>Streptophyta</taxon>
        <taxon>Embryophyta</taxon>
        <taxon>Tracheophyta</taxon>
        <taxon>Spermatophyta</taxon>
        <taxon>Magnoliopsida</taxon>
        <taxon>Ranunculales</taxon>
        <taxon>Papaveraceae</taxon>
        <taxon>Papaveroideae</taxon>
        <taxon>Papaver</taxon>
    </lineage>
</organism>
<dbReference type="InterPro" id="IPR029058">
    <property type="entry name" value="AB_hydrolase_fold"/>
</dbReference>
<evidence type="ECO:0000313" key="2">
    <source>
        <dbReference type="EMBL" id="RZC68117.1"/>
    </source>
</evidence>
<dbReference type="PANTHER" id="PTHR43139">
    <property type="entry name" value="SI:DKEY-122A22.2"/>
    <property type="match status" value="1"/>
</dbReference>
<name>A0A4Y7K5D0_PAPSO</name>
<dbReference type="Pfam" id="PF00561">
    <property type="entry name" value="Abhydrolase_1"/>
    <property type="match status" value="1"/>
</dbReference>
<feature type="domain" description="AB hydrolase-1" evidence="1">
    <location>
        <begin position="83"/>
        <end position="319"/>
    </location>
</feature>
<dbReference type="STRING" id="3469.A0A4Y7K5D0"/>
<feature type="non-terminal residue" evidence="2">
    <location>
        <position position="1"/>
    </location>
</feature>
<protein>
    <recommendedName>
        <fullName evidence="1">AB hydrolase-1 domain-containing protein</fullName>
    </recommendedName>
</protein>
<dbReference type="OMA" id="VHSCTAV"/>